<evidence type="ECO:0000256" key="3">
    <source>
        <dbReference type="ARBA" id="ARBA00022475"/>
    </source>
</evidence>
<organism evidence="6 7">
    <name type="scientific">Limnobacter humi</name>
    <dbReference type="NCBI Taxonomy" id="1778671"/>
    <lineage>
        <taxon>Bacteria</taxon>
        <taxon>Pseudomonadati</taxon>
        <taxon>Pseudomonadota</taxon>
        <taxon>Betaproteobacteria</taxon>
        <taxon>Burkholderiales</taxon>
        <taxon>Burkholderiaceae</taxon>
        <taxon>Limnobacter</taxon>
    </lineage>
</organism>
<dbReference type="Pfam" id="PF13379">
    <property type="entry name" value="NMT1_2"/>
    <property type="match status" value="1"/>
</dbReference>
<reference evidence="6 7" key="1">
    <citation type="submission" date="2022-07" db="EMBL/GenBank/DDBJ databases">
        <authorList>
            <person name="Xamxidin M."/>
            <person name="Wu M."/>
        </authorList>
    </citation>
    <scope>NUCLEOTIDE SEQUENCE [LARGE SCALE GENOMIC DNA]</scope>
    <source>
        <strain evidence="6 7">NBRC 111650</strain>
    </source>
</reference>
<dbReference type="InterPro" id="IPR044527">
    <property type="entry name" value="NrtA/CpmA_ABC-bd_dom"/>
</dbReference>
<keyword evidence="7" id="KW-1185">Reference proteome</keyword>
<dbReference type="Gene3D" id="3.40.190.10">
    <property type="entry name" value="Periplasmic binding protein-like II"/>
    <property type="match status" value="2"/>
</dbReference>
<keyword evidence="3" id="KW-1003">Cell membrane</keyword>
<dbReference type="PANTHER" id="PTHR30024:SF43">
    <property type="entry name" value="BLL4572 PROTEIN"/>
    <property type="match status" value="1"/>
</dbReference>
<evidence type="ECO:0000313" key="6">
    <source>
        <dbReference type="EMBL" id="MCQ8896980.1"/>
    </source>
</evidence>
<evidence type="ECO:0000256" key="1">
    <source>
        <dbReference type="ARBA" id="ARBA00004308"/>
    </source>
</evidence>
<dbReference type="PANTHER" id="PTHR30024">
    <property type="entry name" value="ALIPHATIC SULFONATES-BINDING PROTEIN-RELATED"/>
    <property type="match status" value="1"/>
</dbReference>
<accession>A0ABT1WHJ2</accession>
<evidence type="ECO:0000256" key="2">
    <source>
        <dbReference type="ARBA" id="ARBA00022448"/>
    </source>
</evidence>
<evidence type="ECO:0000256" key="4">
    <source>
        <dbReference type="ARBA" id="ARBA00022519"/>
    </source>
</evidence>
<keyword evidence="4" id="KW-0997">Cell inner membrane</keyword>
<gene>
    <name evidence="6" type="ORF">NQT62_11105</name>
</gene>
<dbReference type="Proteomes" id="UP001204142">
    <property type="component" value="Unassembled WGS sequence"/>
</dbReference>
<protein>
    <submittedName>
        <fullName evidence="6">ABC transporter substrate-binding protein</fullName>
    </submittedName>
</protein>
<comment type="subcellular location">
    <subcellularLocation>
        <location evidence="1">Endomembrane system</location>
    </subcellularLocation>
</comment>
<dbReference type="EMBL" id="JANIGO010000003">
    <property type="protein sequence ID" value="MCQ8896980.1"/>
    <property type="molecule type" value="Genomic_DNA"/>
</dbReference>
<name>A0ABT1WHJ2_9BURK</name>
<dbReference type="SUPFAM" id="SSF53850">
    <property type="entry name" value="Periplasmic binding protein-like II"/>
    <property type="match status" value="1"/>
</dbReference>
<evidence type="ECO:0000313" key="7">
    <source>
        <dbReference type="Proteomes" id="UP001204142"/>
    </source>
</evidence>
<keyword evidence="2" id="KW-0813">Transport</keyword>
<keyword evidence="5" id="KW-0472">Membrane</keyword>
<dbReference type="CDD" id="cd13553">
    <property type="entry name" value="PBP2_NrtA_CpmA_like"/>
    <property type="match status" value="1"/>
</dbReference>
<dbReference type="RefSeq" id="WP_256764768.1">
    <property type="nucleotide sequence ID" value="NZ_JANIGO010000003.1"/>
</dbReference>
<evidence type="ECO:0000256" key="5">
    <source>
        <dbReference type="ARBA" id="ARBA00023136"/>
    </source>
</evidence>
<sequence>MSAALKIGILALTDSAPFVVAQHLSLFARAGMDVVLERQPSWATLRDKLVYGEIQAAHMLAPMAIAVELGLGGSPRKSIRAPLVLSRGGNGVTVSNALWEVLQAVTVDYTLGDALRARKAQGLEPLVFGTVFRFSMHTLQLRRWLKAQGVDPDVDVRFEALPPIRMVQALRTGEVDAFCAGEPWGSLAVSQRVGHMVATSSQLWPDAPEKVLGFSTAWAYANAPQRDAVVRVVQTACHWLQEGEANRRQAAQWLSMAEFANVPADLLERALLNTPVINPAVPALTFDGQPLSQADLQMLETLWLETQSLCGPLGAQSLDGFDRVKEVFNVMG</sequence>
<proteinExistence type="predicted"/>
<comment type="caution">
    <text evidence="6">The sequence shown here is derived from an EMBL/GenBank/DDBJ whole genome shotgun (WGS) entry which is preliminary data.</text>
</comment>